<dbReference type="Proteomes" id="UP000229740">
    <property type="component" value="Unassembled WGS sequence"/>
</dbReference>
<accession>A0A2G6E0Y1</accession>
<proteinExistence type="predicted"/>
<reference evidence="1 2" key="1">
    <citation type="submission" date="2017-10" db="EMBL/GenBank/DDBJ databases">
        <title>Novel microbial diversity and functional potential in the marine mammal oral microbiome.</title>
        <authorList>
            <person name="Dudek N.K."/>
            <person name="Sun C.L."/>
            <person name="Burstein D."/>
            <person name="Kantor R.S."/>
            <person name="Aliaga Goltsman D.S."/>
            <person name="Bik E.M."/>
            <person name="Thomas B.C."/>
            <person name="Banfield J.F."/>
            <person name="Relman D.A."/>
        </authorList>
    </citation>
    <scope>NUCLEOTIDE SEQUENCE [LARGE SCALE GENOMIC DNA]</scope>
    <source>
        <strain evidence="1">DOLZORAL124_49_17</strain>
    </source>
</reference>
<dbReference type="AlphaFoldDB" id="A0A2G6E0Y1"/>
<sequence length="95" mass="11255">MNVRDFAIVVNPHDLYYGCKVQIVAVQSDFDGRITDYTADLLKESRENETIMCELMKKCPKLLKDREVKDYPAIDLHYFSSQCWRQKIYSQMQLL</sequence>
<organism evidence="1 2">
    <name type="scientific">candidate division KSB3 bacterium</name>
    <dbReference type="NCBI Taxonomy" id="2044937"/>
    <lineage>
        <taxon>Bacteria</taxon>
        <taxon>candidate division KSB3</taxon>
    </lineage>
</organism>
<protein>
    <submittedName>
        <fullName evidence="1">Uncharacterized protein</fullName>
    </submittedName>
</protein>
<gene>
    <name evidence="1" type="ORF">CSB45_14465</name>
</gene>
<dbReference type="EMBL" id="PDPS01000044">
    <property type="protein sequence ID" value="PID55736.1"/>
    <property type="molecule type" value="Genomic_DNA"/>
</dbReference>
<name>A0A2G6E0Y1_9BACT</name>
<comment type="caution">
    <text evidence="1">The sequence shown here is derived from an EMBL/GenBank/DDBJ whole genome shotgun (WGS) entry which is preliminary data.</text>
</comment>
<evidence type="ECO:0000313" key="1">
    <source>
        <dbReference type="EMBL" id="PID55736.1"/>
    </source>
</evidence>
<evidence type="ECO:0000313" key="2">
    <source>
        <dbReference type="Proteomes" id="UP000229740"/>
    </source>
</evidence>